<dbReference type="Gene3D" id="1.10.10.60">
    <property type="entry name" value="Homeodomain-like"/>
    <property type="match status" value="1"/>
</dbReference>
<evidence type="ECO:0000259" key="1">
    <source>
        <dbReference type="SMART" id="SM00091"/>
    </source>
</evidence>
<dbReference type="Pfam" id="PF08448">
    <property type="entry name" value="PAS_4"/>
    <property type="match status" value="1"/>
</dbReference>
<feature type="domain" description="PAS" evidence="1">
    <location>
        <begin position="294"/>
        <end position="360"/>
    </location>
</feature>
<protein>
    <submittedName>
        <fullName evidence="2">Transcriptional regulator PpsR</fullName>
    </submittedName>
</protein>
<dbReference type="NCBIfam" id="TIGR02040">
    <property type="entry name" value="PpsR-CrtJ"/>
    <property type="match status" value="1"/>
</dbReference>
<dbReference type="EMBL" id="QXDF01000001">
    <property type="protein sequence ID" value="RIA56714.1"/>
    <property type="molecule type" value="Genomic_DNA"/>
</dbReference>
<evidence type="ECO:0000313" key="2">
    <source>
        <dbReference type="EMBL" id="RIA56714.1"/>
    </source>
</evidence>
<evidence type="ECO:0000313" key="3">
    <source>
        <dbReference type="Proteomes" id="UP000266273"/>
    </source>
</evidence>
<dbReference type="Pfam" id="PF13188">
    <property type="entry name" value="PAS_8"/>
    <property type="match status" value="1"/>
</dbReference>
<dbReference type="InterPro" id="IPR009057">
    <property type="entry name" value="Homeodomain-like_sf"/>
</dbReference>
<dbReference type="SUPFAM" id="SSF46689">
    <property type="entry name" value="Homeodomain-like"/>
    <property type="match status" value="1"/>
</dbReference>
<comment type="caution">
    <text evidence="2">The sequence shown here is derived from an EMBL/GenBank/DDBJ whole genome shotgun (WGS) entry which is preliminary data.</text>
</comment>
<feature type="domain" description="PAS" evidence="1">
    <location>
        <begin position="173"/>
        <end position="240"/>
    </location>
</feature>
<dbReference type="AlphaFoldDB" id="A0A397QF91"/>
<dbReference type="Pfam" id="PF02954">
    <property type="entry name" value="HTH_8"/>
    <property type="match status" value="1"/>
</dbReference>
<feature type="domain" description="PAS" evidence="1">
    <location>
        <begin position="37"/>
        <end position="103"/>
    </location>
</feature>
<sequence length="493" mass="53420">MSIGAVGQGIMTKSTAVHDGVMRFRAPEETIGDLNAAAAANVIAAAADIAIIIDSDGIVRDLALSDEDLSVAPPDNWVGKPWQETVTTESKPKIREMLAAAAEDEQPRWRQVNHPTPEGSSFPIRYAAIPLGDQGHIVAIGRDMRMMSNLQQRLIHAQQTMEQEYARLRHTETRYRLLFQMSSEPVLIINAANAKVTEANPASARLLERDIDRIVGAGFPQLFDSRSRKEIQSLFAALGSSGHADSIKVRSAESGAEFTLSASVFRQDRATLFLARLSPAEGAEGPATLGKEATNLLSVVENAPEGFVVTTTDGKILTANTAFLELAQLAVPEQIRGESLDRWLGRPGVEFNALVHNLIENGTIRLFETIVRGQYGSTTEVEVSAVAVLSGETPCLGFVIRNVSGRPAGMEAPEHPMARSVEKLTKLVGRVPLRDLVRESTDMIEKLCIEAALELTNDNRASAAELLGLSRQSLYAKLHRYGLLDSDSVPDNG</sequence>
<dbReference type="InterPro" id="IPR002197">
    <property type="entry name" value="HTH_Fis"/>
</dbReference>
<keyword evidence="3" id="KW-1185">Reference proteome</keyword>
<dbReference type="Proteomes" id="UP000266273">
    <property type="component" value="Unassembled WGS sequence"/>
</dbReference>
<dbReference type="InterPro" id="IPR013656">
    <property type="entry name" value="PAS_4"/>
</dbReference>
<name>A0A397QF91_9HYPH</name>
<dbReference type="SUPFAM" id="SSF55785">
    <property type="entry name" value="PYP-like sensor domain (PAS domain)"/>
    <property type="match status" value="3"/>
</dbReference>
<organism evidence="2 3">
    <name type="scientific">Dichotomicrobium thermohalophilum</name>
    <dbReference type="NCBI Taxonomy" id="933063"/>
    <lineage>
        <taxon>Bacteria</taxon>
        <taxon>Pseudomonadati</taxon>
        <taxon>Pseudomonadota</taxon>
        <taxon>Alphaproteobacteria</taxon>
        <taxon>Hyphomicrobiales</taxon>
        <taxon>Hyphomicrobiaceae</taxon>
        <taxon>Dichotomicrobium</taxon>
    </lineage>
</organism>
<dbReference type="InterPro" id="IPR000014">
    <property type="entry name" value="PAS"/>
</dbReference>
<dbReference type="Pfam" id="PF00989">
    <property type="entry name" value="PAS"/>
    <property type="match status" value="1"/>
</dbReference>
<dbReference type="Gene3D" id="3.30.450.20">
    <property type="entry name" value="PAS domain"/>
    <property type="match status" value="3"/>
</dbReference>
<accession>A0A397QF91</accession>
<dbReference type="Gene3D" id="1.20.5.430">
    <property type="match status" value="1"/>
</dbReference>
<dbReference type="InterPro" id="IPR035965">
    <property type="entry name" value="PAS-like_dom_sf"/>
</dbReference>
<reference evidence="2 3" key="1">
    <citation type="submission" date="2018-08" db="EMBL/GenBank/DDBJ databases">
        <title>Genomic Encyclopedia of Archaeal and Bacterial Type Strains, Phase II (KMG-II): from individual species to whole genera.</title>
        <authorList>
            <person name="Goeker M."/>
        </authorList>
    </citation>
    <scope>NUCLEOTIDE SEQUENCE [LARGE SCALE GENOMIC DNA]</scope>
    <source>
        <strain evidence="2 3">DSM 5002</strain>
    </source>
</reference>
<gene>
    <name evidence="2" type="ORF">BXY53_1822</name>
</gene>
<proteinExistence type="predicted"/>
<dbReference type="CDD" id="cd00130">
    <property type="entry name" value="PAS"/>
    <property type="match status" value="1"/>
</dbReference>
<dbReference type="InterPro" id="IPR011785">
    <property type="entry name" value="Tscrpt_reg_PpsR-CrtJ"/>
</dbReference>
<dbReference type="GO" id="GO:0043565">
    <property type="term" value="F:sequence-specific DNA binding"/>
    <property type="evidence" value="ECO:0007669"/>
    <property type="project" value="InterPro"/>
</dbReference>
<dbReference type="GO" id="GO:0006355">
    <property type="term" value="P:regulation of DNA-templated transcription"/>
    <property type="evidence" value="ECO:0007669"/>
    <property type="project" value="InterPro"/>
</dbReference>
<dbReference type="SMART" id="SM00091">
    <property type="entry name" value="PAS"/>
    <property type="match status" value="3"/>
</dbReference>
<dbReference type="InterPro" id="IPR013767">
    <property type="entry name" value="PAS_fold"/>
</dbReference>
<dbReference type="PRINTS" id="PR01590">
    <property type="entry name" value="HTHFIS"/>
</dbReference>